<name>A0A166GKN4_9AGAM</name>
<protein>
    <recommendedName>
        <fullName evidence="4">Secreted protein</fullName>
    </recommendedName>
</protein>
<evidence type="ECO:0000313" key="3">
    <source>
        <dbReference type="Proteomes" id="UP000076532"/>
    </source>
</evidence>
<feature type="chain" id="PRO_5007873994" description="Secreted protein" evidence="1">
    <location>
        <begin position="22"/>
        <end position="89"/>
    </location>
</feature>
<feature type="signal peptide" evidence="1">
    <location>
        <begin position="1"/>
        <end position="21"/>
    </location>
</feature>
<keyword evidence="3" id="KW-1185">Reference proteome</keyword>
<dbReference type="Proteomes" id="UP000076532">
    <property type="component" value="Unassembled WGS sequence"/>
</dbReference>
<evidence type="ECO:0000256" key="1">
    <source>
        <dbReference type="SAM" id="SignalP"/>
    </source>
</evidence>
<gene>
    <name evidence="2" type="ORF">FIBSPDRAFT_604610</name>
</gene>
<proteinExistence type="predicted"/>
<evidence type="ECO:0008006" key="4">
    <source>
        <dbReference type="Google" id="ProtNLM"/>
    </source>
</evidence>
<organism evidence="2 3">
    <name type="scientific">Athelia psychrophila</name>
    <dbReference type="NCBI Taxonomy" id="1759441"/>
    <lineage>
        <taxon>Eukaryota</taxon>
        <taxon>Fungi</taxon>
        <taxon>Dikarya</taxon>
        <taxon>Basidiomycota</taxon>
        <taxon>Agaricomycotina</taxon>
        <taxon>Agaricomycetes</taxon>
        <taxon>Agaricomycetidae</taxon>
        <taxon>Atheliales</taxon>
        <taxon>Atheliaceae</taxon>
        <taxon>Athelia</taxon>
    </lineage>
</organism>
<evidence type="ECO:0000313" key="2">
    <source>
        <dbReference type="EMBL" id="KZP17931.1"/>
    </source>
</evidence>
<keyword evidence="1" id="KW-0732">Signal</keyword>
<accession>A0A166GKN4</accession>
<dbReference type="EMBL" id="KV417577">
    <property type="protein sequence ID" value="KZP17931.1"/>
    <property type="molecule type" value="Genomic_DNA"/>
</dbReference>
<sequence length="89" mass="10068">MHRSKLTSAPHRFALVRLLCAAPACTPRPQGRCCYDDSDVNHRHRLHLLTCLHRLHHLGLHTHASRDPGPEETILSLNMDNDLHLDPSA</sequence>
<dbReference type="AlphaFoldDB" id="A0A166GKN4"/>
<reference evidence="2 3" key="1">
    <citation type="journal article" date="2016" name="Mol. Biol. Evol.">
        <title>Comparative Genomics of Early-Diverging Mushroom-Forming Fungi Provides Insights into the Origins of Lignocellulose Decay Capabilities.</title>
        <authorList>
            <person name="Nagy L.G."/>
            <person name="Riley R."/>
            <person name="Tritt A."/>
            <person name="Adam C."/>
            <person name="Daum C."/>
            <person name="Floudas D."/>
            <person name="Sun H."/>
            <person name="Yadav J.S."/>
            <person name="Pangilinan J."/>
            <person name="Larsson K.H."/>
            <person name="Matsuura K."/>
            <person name="Barry K."/>
            <person name="Labutti K."/>
            <person name="Kuo R."/>
            <person name="Ohm R.A."/>
            <person name="Bhattacharya S.S."/>
            <person name="Shirouzu T."/>
            <person name="Yoshinaga Y."/>
            <person name="Martin F.M."/>
            <person name="Grigoriev I.V."/>
            <person name="Hibbett D.S."/>
        </authorList>
    </citation>
    <scope>NUCLEOTIDE SEQUENCE [LARGE SCALE GENOMIC DNA]</scope>
    <source>
        <strain evidence="2 3">CBS 109695</strain>
    </source>
</reference>